<dbReference type="PANTHER" id="PTHR48040">
    <property type="entry name" value="PLEIOTROPIC DRUG RESISTANCE PROTEIN 1-LIKE ISOFORM X1"/>
    <property type="match status" value="1"/>
</dbReference>
<reference evidence="7" key="1">
    <citation type="submission" date="2015-04" db="UniProtKB">
        <authorList>
            <consortium name="EnsemblPlants"/>
        </authorList>
    </citation>
    <scope>IDENTIFICATION</scope>
</reference>
<keyword evidence="8" id="KW-1185">Reference proteome</keyword>
<dbReference type="InterPro" id="IPR013525">
    <property type="entry name" value="ABC2_TM"/>
</dbReference>
<proteinExistence type="predicted"/>
<evidence type="ECO:0000256" key="1">
    <source>
        <dbReference type="ARBA" id="ARBA00004141"/>
    </source>
</evidence>
<dbReference type="GO" id="GO:0016020">
    <property type="term" value="C:membrane"/>
    <property type="evidence" value="ECO:0007669"/>
    <property type="project" value="UniProtKB-SubCell"/>
</dbReference>
<evidence type="ECO:0000256" key="4">
    <source>
        <dbReference type="ARBA" id="ARBA00023136"/>
    </source>
</evidence>
<evidence type="ECO:0000313" key="8">
    <source>
        <dbReference type="Proteomes" id="UP000008021"/>
    </source>
</evidence>
<dbReference type="Gramene" id="OMERI09G04720.2">
    <property type="protein sequence ID" value="OMERI09G04720.2"/>
    <property type="gene ID" value="OMERI09G04720"/>
</dbReference>
<dbReference type="PANTHER" id="PTHR48040:SF35">
    <property type="entry name" value="ABC TRANSPORTER G FAMILY MEMBER 39-LIKE"/>
    <property type="match status" value="1"/>
</dbReference>
<keyword evidence="2 5" id="KW-0812">Transmembrane</keyword>
<evidence type="ECO:0000259" key="6">
    <source>
        <dbReference type="Pfam" id="PF01061"/>
    </source>
</evidence>
<keyword evidence="3 5" id="KW-1133">Transmembrane helix</keyword>
<dbReference type="HOGENOM" id="CLU_1009645_0_0_1"/>
<feature type="transmembrane region" description="Helical" evidence="5">
    <location>
        <begin position="245"/>
        <end position="271"/>
    </location>
</feature>
<comment type="subcellular location">
    <subcellularLocation>
        <location evidence="1">Membrane</location>
        <topology evidence="1">Multi-pass membrane protein</topology>
    </subcellularLocation>
</comment>
<dbReference type="Pfam" id="PF01061">
    <property type="entry name" value="ABC2_membrane"/>
    <property type="match status" value="1"/>
</dbReference>
<name>A0A0E0EQW1_9ORYZ</name>
<dbReference type="Proteomes" id="UP000008021">
    <property type="component" value="Chromosome 9"/>
</dbReference>
<evidence type="ECO:0000256" key="2">
    <source>
        <dbReference type="ARBA" id="ARBA00022692"/>
    </source>
</evidence>
<dbReference type="AlphaFoldDB" id="A0A0E0EQW1"/>
<feature type="domain" description="ABC-2 type transporter transmembrane" evidence="6">
    <location>
        <begin position="104"/>
        <end position="191"/>
    </location>
</feature>
<dbReference type="EnsemblPlants" id="OMERI09G04720.2">
    <property type="protein sequence ID" value="OMERI09G04720.2"/>
    <property type="gene ID" value="OMERI09G04720"/>
</dbReference>
<evidence type="ECO:0000256" key="3">
    <source>
        <dbReference type="ARBA" id="ARBA00022989"/>
    </source>
</evidence>
<sequence length="276" mass="31904">MRAIRNTVDIGRIVVCTIHQPSIEIFESFDELFLMKQGGEEIYVGPIGRQSCELIRYFEAIQGVSKIKDGYNPSTWMLEVTSTTQEQRTCVDLSQIYKNSELYRRNKNLIKELSAPPEVALLFGTMFWGIGKKRQNQQTLFNIMGAMYSACMAMGVQNSSSVQPAIFVERMVFYRERASHMYSALSYALGQRIPLWWRWYYWMCPVAWTLNGLLTSQFGDVNDKFNNGVSVSDFIESYFGYQHDLLWVAAVAVFSFAILFAFLFGLSLRLFNFQKR</sequence>
<feature type="transmembrane region" description="Helical" evidence="5">
    <location>
        <begin position="199"/>
        <end position="218"/>
    </location>
</feature>
<dbReference type="GO" id="GO:0140359">
    <property type="term" value="F:ABC-type transporter activity"/>
    <property type="evidence" value="ECO:0007669"/>
    <property type="project" value="InterPro"/>
</dbReference>
<evidence type="ECO:0000256" key="5">
    <source>
        <dbReference type="SAM" id="Phobius"/>
    </source>
</evidence>
<keyword evidence="4 5" id="KW-0472">Membrane</keyword>
<evidence type="ECO:0000313" key="7">
    <source>
        <dbReference type="EnsemblPlants" id="OMERI09G04720.2"/>
    </source>
</evidence>
<accession>A0A0E0EQW1</accession>
<reference evidence="7" key="2">
    <citation type="submission" date="2018-05" db="EMBL/GenBank/DDBJ databases">
        <title>OmerRS3 (Oryza meridionalis Reference Sequence Version 3).</title>
        <authorList>
            <person name="Zhang J."/>
            <person name="Kudrna D."/>
            <person name="Lee S."/>
            <person name="Talag J."/>
            <person name="Welchert J."/>
            <person name="Wing R.A."/>
        </authorList>
    </citation>
    <scope>NUCLEOTIDE SEQUENCE [LARGE SCALE GENOMIC DNA]</scope>
    <source>
        <strain evidence="7">cv. OR44</strain>
    </source>
</reference>
<protein>
    <recommendedName>
        <fullName evidence="6">ABC-2 type transporter transmembrane domain-containing protein</fullName>
    </recommendedName>
</protein>
<organism evidence="7">
    <name type="scientific">Oryza meridionalis</name>
    <dbReference type="NCBI Taxonomy" id="40149"/>
    <lineage>
        <taxon>Eukaryota</taxon>
        <taxon>Viridiplantae</taxon>
        <taxon>Streptophyta</taxon>
        <taxon>Embryophyta</taxon>
        <taxon>Tracheophyta</taxon>
        <taxon>Spermatophyta</taxon>
        <taxon>Magnoliopsida</taxon>
        <taxon>Liliopsida</taxon>
        <taxon>Poales</taxon>
        <taxon>Poaceae</taxon>
        <taxon>BOP clade</taxon>
        <taxon>Oryzoideae</taxon>
        <taxon>Oryzeae</taxon>
        <taxon>Oryzinae</taxon>
        <taxon>Oryza</taxon>
    </lineage>
</organism>